<evidence type="ECO:0000313" key="1">
    <source>
        <dbReference type="EMBL" id="MBA0818361.1"/>
    </source>
</evidence>
<reference evidence="1 2" key="1">
    <citation type="journal article" date="2019" name="Genome Biol. Evol.">
        <title>Insights into the evolution of the New World diploid cottons (Gossypium, subgenus Houzingenia) based on genome sequencing.</title>
        <authorList>
            <person name="Grover C.E."/>
            <person name="Arick M.A. 2nd"/>
            <person name="Thrash A."/>
            <person name="Conover J.L."/>
            <person name="Sanders W.S."/>
            <person name="Peterson D.G."/>
            <person name="Frelichowski J.E."/>
            <person name="Scheffler J.A."/>
            <person name="Scheffler B.E."/>
            <person name="Wendel J.F."/>
        </authorList>
    </citation>
    <scope>NUCLEOTIDE SEQUENCE [LARGE SCALE GENOMIC DNA]</scope>
    <source>
        <strain evidence="1">0</strain>
        <tissue evidence="1">Leaf</tissue>
    </source>
</reference>
<dbReference type="Proteomes" id="UP000593560">
    <property type="component" value="Unassembled WGS sequence"/>
</dbReference>
<evidence type="ECO:0008006" key="3">
    <source>
        <dbReference type="Google" id="ProtNLM"/>
    </source>
</evidence>
<proteinExistence type="predicted"/>
<dbReference type="AlphaFoldDB" id="A0A7J9I897"/>
<sequence length="164" mass="18295">MGKLVGYASSDYWLGTYGRIKQATNVEIESTCGKLLVGEWTYLNIVCAVRVHSRVAAAGGGLRDKNGEWILGYNKYLVKSIHGSVLKTLDSALIRTHCILSQESSWLLRYIPREQNQSADFIAKLAFGEKEYLQLIKNPLEAVSTLIKADKEKNLCNPFSNPIT</sequence>
<keyword evidence="2" id="KW-1185">Reference proteome</keyword>
<comment type="caution">
    <text evidence="1">The sequence shown here is derived from an EMBL/GenBank/DDBJ whole genome shotgun (WGS) entry which is preliminary data.</text>
</comment>
<organism evidence="1 2">
    <name type="scientific">Gossypium harknessii</name>
    <dbReference type="NCBI Taxonomy" id="34285"/>
    <lineage>
        <taxon>Eukaryota</taxon>
        <taxon>Viridiplantae</taxon>
        <taxon>Streptophyta</taxon>
        <taxon>Embryophyta</taxon>
        <taxon>Tracheophyta</taxon>
        <taxon>Spermatophyta</taxon>
        <taxon>Magnoliopsida</taxon>
        <taxon>eudicotyledons</taxon>
        <taxon>Gunneridae</taxon>
        <taxon>Pentapetalae</taxon>
        <taxon>rosids</taxon>
        <taxon>malvids</taxon>
        <taxon>Malvales</taxon>
        <taxon>Malvaceae</taxon>
        <taxon>Malvoideae</taxon>
        <taxon>Gossypium</taxon>
    </lineage>
</organism>
<evidence type="ECO:0000313" key="2">
    <source>
        <dbReference type="Proteomes" id="UP000593560"/>
    </source>
</evidence>
<protein>
    <recommendedName>
        <fullName evidence="3">RNase H type-1 domain-containing protein</fullName>
    </recommendedName>
</protein>
<gene>
    <name evidence="1" type="ORF">Gohar_027795</name>
</gene>
<dbReference type="EMBL" id="JABFAD010265677">
    <property type="protein sequence ID" value="MBA0818361.1"/>
    <property type="molecule type" value="Genomic_DNA"/>
</dbReference>
<name>A0A7J9I897_9ROSI</name>
<accession>A0A7J9I897</accession>